<dbReference type="AlphaFoldDB" id="A0A0D9XYH0"/>
<evidence type="ECO:0000256" key="1">
    <source>
        <dbReference type="SAM" id="Phobius"/>
    </source>
</evidence>
<dbReference type="EnsemblPlants" id="LPERR12G07410.1">
    <property type="protein sequence ID" value="LPERR12G07410.1"/>
    <property type="gene ID" value="LPERR12G07410"/>
</dbReference>
<keyword evidence="1" id="KW-1133">Transmembrane helix</keyword>
<accession>A0A0D9XYH0</accession>
<reference evidence="2 3" key="1">
    <citation type="submission" date="2012-08" db="EMBL/GenBank/DDBJ databases">
        <title>Oryza genome evolution.</title>
        <authorList>
            <person name="Wing R.A."/>
        </authorList>
    </citation>
    <scope>NUCLEOTIDE SEQUENCE</scope>
</reference>
<dbReference type="HOGENOM" id="CLU_2593216_0_0_1"/>
<keyword evidence="3" id="KW-1185">Reference proteome</keyword>
<sequence length="80" mass="8986">MVSTNQQAKALPIVPCIYLHGSPDLTSSVVVHKIGFYTSLLLPMVLYVSFIFKGTCYFPSDYHLHSNSIYTKGLTNPWFS</sequence>
<protein>
    <submittedName>
        <fullName evidence="2">Uncharacterized protein</fullName>
    </submittedName>
</protein>
<proteinExistence type="predicted"/>
<organism evidence="2 3">
    <name type="scientific">Leersia perrieri</name>
    <dbReference type="NCBI Taxonomy" id="77586"/>
    <lineage>
        <taxon>Eukaryota</taxon>
        <taxon>Viridiplantae</taxon>
        <taxon>Streptophyta</taxon>
        <taxon>Embryophyta</taxon>
        <taxon>Tracheophyta</taxon>
        <taxon>Spermatophyta</taxon>
        <taxon>Magnoliopsida</taxon>
        <taxon>Liliopsida</taxon>
        <taxon>Poales</taxon>
        <taxon>Poaceae</taxon>
        <taxon>BOP clade</taxon>
        <taxon>Oryzoideae</taxon>
        <taxon>Oryzeae</taxon>
        <taxon>Oryzinae</taxon>
        <taxon>Leersia</taxon>
    </lineage>
</organism>
<keyword evidence="1" id="KW-0472">Membrane</keyword>
<evidence type="ECO:0000313" key="3">
    <source>
        <dbReference type="Proteomes" id="UP000032180"/>
    </source>
</evidence>
<keyword evidence="1" id="KW-0812">Transmembrane</keyword>
<feature type="transmembrane region" description="Helical" evidence="1">
    <location>
        <begin position="34"/>
        <end position="52"/>
    </location>
</feature>
<reference evidence="2" key="3">
    <citation type="submission" date="2015-04" db="UniProtKB">
        <authorList>
            <consortium name="EnsemblPlants"/>
        </authorList>
    </citation>
    <scope>IDENTIFICATION</scope>
</reference>
<evidence type="ECO:0000313" key="2">
    <source>
        <dbReference type="EnsemblPlants" id="LPERR12G07410.1"/>
    </source>
</evidence>
<reference evidence="3" key="2">
    <citation type="submission" date="2013-12" db="EMBL/GenBank/DDBJ databases">
        <authorList>
            <person name="Yu Y."/>
            <person name="Lee S."/>
            <person name="de Baynast K."/>
            <person name="Wissotski M."/>
            <person name="Liu L."/>
            <person name="Talag J."/>
            <person name="Goicoechea J."/>
            <person name="Angelova A."/>
            <person name="Jetty R."/>
            <person name="Kudrna D."/>
            <person name="Golser W."/>
            <person name="Rivera L."/>
            <person name="Zhang J."/>
            <person name="Wing R."/>
        </authorList>
    </citation>
    <scope>NUCLEOTIDE SEQUENCE</scope>
</reference>
<dbReference type="Gramene" id="LPERR12G07410.1">
    <property type="protein sequence ID" value="LPERR12G07410.1"/>
    <property type="gene ID" value="LPERR12G07410"/>
</dbReference>
<dbReference type="Proteomes" id="UP000032180">
    <property type="component" value="Chromosome 12"/>
</dbReference>
<name>A0A0D9XYH0_9ORYZ</name>